<dbReference type="Proteomes" id="UP000325161">
    <property type="component" value="Chromosome"/>
</dbReference>
<keyword evidence="1" id="KW-0732">Signal</keyword>
<keyword evidence="3" id="KW-1185">Reference proteome</keyword>
<gene>
    <name evidence="2" type="ORF">FXN63_25325</name>
</gene>
<organism evidence="2 3">
    <name type="scientific">Pigmentiphaga aceris</name>
    <dbReference type="NCBI Taxonomy" id="1940612"/>
    <lineage>
        <taxon>Bacteria</taxon>
        <taxon>Pseudomonadati</taxon>
        <taxon>Pseudomonadota</taxon>
        <taxon>Betaproteobacteria</taxon>
        <taxon>Burkholderiales</taxon>
        <taxon>Alcaligenaceae</taxon>
        <taxon>Pigmentiphaga</taxon>
    </lineage>
</organism>
<dbReference type="KEGG" id="pacr:FXN63_25325"/>
<proteinExistence type="predicted"/>
<name>A0A5C0B617_9BURK</name>
<feature type="chain" id="PRO_5022713050" evidence="1">
    <location>
        <begin position="21"/>
        <end position="95"/>
    </location>
</feature>
<evidence type="ECO:0000256" key="1">
    <source>
        <dbReference type="SAM" id="SignalP"/>
    </source>
</evidence>
<evidence type="ECO:0000313" key="3">
    <source>
        <dbReference type="Proteomes" id="UP000325161"/>
    </source>
</evidence>
<evidence type="ECO:0000313" key="2">
    <source>
        <dbReference type="EMBL" id="QEI08800.1"/>
    </source>
</evidence>
<dbReference type="OrthoDB" id="8657009at2"/>
<accession>A0A5C0B617</accession>
<dbReference type="EMBL" id="CP043046">
    <property type="protein sequence ID" value="QEI08800.1"/>
    <property type="molecule type" value="Genomic_DNA"/>
</dbReference>
<sequence length="95" mass="9714">MNRIFAALILSTAAIGAAQAGELGYRDAPTIQSVATRADVQKALDADRANVQAFQGQLDPSVTNAPAGTATRAQIAQQEKFAKVSNPAGGAFVNG</sequence>
<feature type="signal peptide" evidence="1">
    <location>
        <begin position="1"/>
        <end position="20"/>
    </location>
</feature>
<dbReference type="RefSeq" id="WP_148818283.1">
    <property type="nucleotide sequence ID" value="NZ_CP043046.1"/>
</dbReference>
<protein>
    <submittedName>
        <fullName evidence="2">DUF4148 domain-containing protein</fullName>
    </submittedName>
</protein>
<reference evidence="2 3" key="1">
    <citation type="submission" date="2019-08" db="EMBL/GenBank/DDBJ databases">
        <title>Amphibian skin-associated Pigmentiphaga: genome sequence and occurrence across geography and hosts.</title>
        <authorList>
            <person name="Bletz M.C."/>
            <person name="Bunk B."/>
            <person name="Sproeer C."/>
            <person name="Biwer P."/>
            <person name="Reiter S."/>
            <person name="Rabemananjara F.C.E."/>
            <person name="Schulz S."/>
            <person name="Overmann J."/>
            <person name="Vences M."/>
        </authorList>
    </citation>
    <scope>NUCLEOTIDE SEQUENCE [LARGE SCALE GENOMIC DNA]</scope>
    <source>
        <strain evidence="2 3">Mada1488</strain>
    </source>
</reference>
<dbReference type="AlphaFoldDB" id="A0A5C0B617"/>